<accession>A0ABW7CUC2</accession>
<dbReference type="InterPro" id="IPR016097">
    <property type="entry name" value="DUF695"/>
</dbReference>
<evidence type="ECO:0000313" key="3">
    <source>
        <dbReference type="Proteomes" id="UP001605261"/>
    </source>
</evidence>
<evidence type="ECO:0000313" key="2">
    <source>
        <dbReference type="EMBL" id="MFG6108418.1"/>
    </source>
</evidence>
<keyword evidence="3" id="KW-1185">Reference proteome</keyword>
<organism evidence="2 3">
    <name type="scientific">Stenotrophomonas nematodicola</name>
    <dbReference type="NCBI Taxonomy" id="2656746"/>
    <lineage>
        <taxon>Bacteria</taxon>
        <taxon>Pseudomonadati</taxon>
        <taxon>Pseudomonadota</taxon>
        <taxon>Gammaproteobacteria</taxon>
        <taxon>Lysobacterales</taxon>
        <taxon>Lysobacteraceae</taxon>
        <taxon>Stenotrophomonas</taxon>
    </lineage>
</organism>
<name>A0ABW7CUC2_9GAMM</name>
<dbReference type="Proteomes" id="UP001605261">
    <property type="component" value="Unassembled WGS sequence"/>
</dbReference>
<evidence type="ECO:0000259" key="1">
    <source>
        <dbReference type="Pfam" id="PF05117"/>
    </source>
</evidence>
<dbReference type="RefSeq" id="WP_394161604.1">
    <property type="nucleotide sequence ID" value="NZ_JBHGCJ010000002.1"/>
</dbReference>
<dbReference type="Pfam" id="PF05117">
    <property type="entry name" value="DUF695"/>
    <property type="match status" value="1"/>
</dbReference>
<proteinExistence type="predicted"/>
<protein>
    <submittedName>
        <fullName evidence="2">DUF695 domain-containing protein</fullName>
    </submittedName>
</protein>
<reference evidence="2 3" key="1">
    <citation type="submission" date="2024-09" db="EMBL/GenBank/DDBJ databases">
        <authorList>
            <consortium name="All-Russian atlas of soil microorganisms"/>
            <consortium name="as a basis for the search for new antimicrobial producers and enzymes with unique properties"/>
            <person name="Sokolova E.A."/>
            <person name="Voronina E.N."/>
        </authorList>
    </citation>
    <scope>NUCLEOTIDE SEQUENCE [LARGE SCALE GENOMIC DNA]</scope>
    <source>
        <strain evidence="2 3">AF-22b-331.1</strain>
    </source>
</reference>
<dbReference type="EMBL" id="JBHGCJ010000002">
    <property type="protein sequence ID" value="MFG6108418.1"/>
    <property type="molecule type" value="Genomic_DNA"/>
</dbReference>
<sequence>MRDVPIPSYSLIETSIGSDPAIVVINSALRTFRGRNAFPWHLRIGINCKLQGLNGMPTNEEIDTLVRLEEMIALAIEADRNTIFLARITARGERALLFRVHDPEVADQILKRLTALPDSLREWEYQMEYDVDWILAKPEMDLLAAPSRSNPP</sequence>
<gene>
    <name evidence="2" type="ORF">ACEU0G_002357</name>
</gene>
<comment type="caution">
    <text evidence="2">The sequence shown here is derived from an EMBL/GenBank/DDBJ whole genome shotgun (WGS) entry which is preliminary data.</text>
</comment>
<feature type="domain" description="DUF695" evidence="1">
    <location>
        <begin position="14"/>
        <end position="133"/>
    </location>
</feature>